<evidence type="ECO:0000313" key="4">
    <source>
        <dbReference type="EMBL" id="QKV55679.1"/>
    </source>
</evidence>
<comment type="similarity">
    <text evidence="1">Belongs to the ParB family.</text>
</comment>
<keyword evidence="4" id="KW-0614">Plasmid</keyword>
<dbReference type="GO" id="GO:0007059">
    <property type="term" value="P:chromosome segregation"/>
    <property type="evidence" value="ECO:0007669"/>
    <property type="project" value="TreeGrafter"/>
</dbReference>
<evidence type="ECO:0000259" key="3">
    <source>
        <dbReference type="SMART" id="SM00470"/>
    </source>
</evidence>
<dbReference type="PANTHER" id="PTHR33375">
    <property type="entry name" value="CHROMOSOME-PARTITIONING PROTEIN PARB-RELATED"/>
    <property type="match status" value="1"/>
</dbReference>
<dbReference type="NCBIfam" id="TIGR00180">
    <property type="entry name" value="parB_part"/>
    <property type="match status" value="1"/>
</dbReference>
<reference evidence="4 5" key="1">
    <citation type="submission" date="2020-06" db="EMBL/GenBank/DDBJ databases">
        <title>Acidovorax antarctica sp. nov., isolated from Corinth ice sheet soil, Antarctic Fields Peninsula.</title>
        <authorList>
            <person name="Xu Q."/>
            <person name="Peng F."/>
        </authorList>
    </citation>
    <scope>NUCLEOTIDE SEQUENCE [LARGE SCALE GENOMIC DNA]</scope>
    <source>
        <strain evidence="4 5">16-35-5</strain>
        <plasmid evidence="4 5">unnamed2</plasmid>
    </source>
</reference>
<gene>
    <name evidence="4" type="ORF">HUK68_22255</name>
</gene>
<feature type="region of interest" description="Disordered" evidence="2">
    <location>
        <begin position="24"/>
        <end position="46"/>
    </location>
</feature>
<dbReference type="PANTHER" id="PTHR33375:SF1">
    <property type="entry name" value="CHROMOSOME-PARTITIONING PROTEIN PARB-RELATED"/>
    <property type="match status" value="1"/>
</dbReference>
<dbReference type="InterPro" id="IPR050336">
    <property type="entry name" value="Chromosome_partition/occlusion"/>
</dbReference>
<evidence type="ECO:0000313" key="5">
    <source>
        <dbReference type="Proteomes" id="UP000509579"/>
    </source>
</evidence>
<evidence type="ECO:0000256" key="1">
    <source>
        <dbReference type="ARBA" id="ARBA00006295"/>
    </source>
</evidence>
<dbReference type="InterPro" id="IPR004437">
    <property type="entry name" value="ParB/RepB/Spo0J"/>
</dbReference>
<dbReference type="Gene3D" id="1.10.10.2830">
    <property type="match status" value="1"/>
</dbReference>
<dbReference type="GO" id="GO:0003677">
    <property type="term" value="F:DNA binding"/>
    <property type="evidence" value="ECO:0007669"/>
    <property type="project" value="InterPro"/>
</dbReference>
<dbReference type="KEGG" id="aant:HUK68_22255"/>
<dbReference type="Gene3D" id="3.90.1530.10">
    <property type="entry name" value="Conserved hypothetical protein from pyrococcus furiosus pfu- 392566-001, ParB domain"/>
    <property type="match status" value="1"/>
</dbReference>
<protein>
    <submittedName>
        <fullName evidence="4">ParB/RepB/Spo0J family partition protein</fullName>
    </submittedName>
</protein>
<dbReference type="InterPro" id="IPR036086">
    <property type="entry name" value="ParB/Sulfiredoxin_sf"/>
</dbReference>
<dbReference type="CDD" id="cd00093">
    <property type="entry name" value="HTH_XRE"/>
    <property type="match status" value="1"/>
</dbReference>
<proteinExistence type="inferred from homology"/>
<organism evidence="4 5">
    <name type="scientific">Comamonas antarctica</name>
    <dbReference type="NCBI Taxonomy" id="2743470"/>
    <lineage>
        <taxon>Bacteria</taxon>
        <taxon>Pseudomonadati</taxon>
        <taxon>Pseudomonadota</taxon>
        <taxon>Betaproteobacteria</taxon>
        <taxon>Burkholderiales</taxon>
        <taxon>Comamonadaceae</taxon>
        <taxon>Comamonas</taxon>
    </lineage>
</organism>
<dbReference type="InterPro" id="IPR001387">
    <property type="entry name" value="Cro/C1-type_HTH"/>
</dbReference>
<dbReference type="GO" id="GO:0005694">
    <property type="term" value="C:chromosome"/>
    <property type="evidence" value="ECO:0007669"/>
    <property type="project" value="TreeGrafter"/>
</dbReference>
<dbReference type="SUPFAM" id="SSF109709">
    <property type="entry name" value="KorB DNA-binding domain-like"/>
    <property type="match status" value="1"/>
</dbReference>
<accession>A0A6N1X8I2</accession>
<name>A0A6N1X8I2_9BURK</name>
<dbReference type="InterPro" id="IPR003115">
    <property type="entry name" value="ParB_N"/>
</dbReference>
<dbReference type="SMART" id="SM00470">
    <property type="entry name" value="ParB"/>
    <property type="match status" value="1"/>
</dbReference>
<evidence type="ECO:0000256" key="2">
    <source>
        <dbReference type="SAM" id="MobiDB-lite"/>
    </source>
</evidence>
<dbReference type="SUPFAM" id="SSF110849">
    <property type="entry name" value="ParB/Sulfiredoxin"/>
    <property type="match status" value="1"/>
</dbReference>
<keyword evidence="5" id="KW-1185">Reference proteome</keyword>
<sequence>MTPTTAKPKHQRMGVSEAMDLAAKAHQSALTGKTPLPAFKPYTPDDAEPAKAVESVASDERDIRKIPLDLIDANPFAPREVYTPQVLRERAESIRTHGQFEVIHVIPHPDKPGRFMIADGWTRVTASREHLVTDALAAQVHHDLTPLQAAWLGYNHNESREQHCDLDRAFFFEKMYAQGATQSEIAKKTGISQSQLSFYTAFRKLPEETLQIVRLNPSRFPAYIAQNLAKVARKVSEDKASSLASIYSSNGQSVHWMINQCAVLLDKKPGTETKKKTGKIFRYSNGTLRQTGAQFELSLQIEEDQQEEFSKALEQLLSRFGQNALTEVPDASVQA</sequence>
<dbReference type="RefSeq" id="WP_175506465.1">
    <property type="nucleotide sequence ID" value="NZ_CP054842.1"/>
</dbReference>
<dbReference type="Pfam" id="PF02195">
    <property type="entry name" value="ParB_N"/>
    <property type="match status" value="1"/>
</dbReference>
<dbReference type="EMBL" id="CP054842">
    <property type="protein sequence ID" value="QKV55679.1"/>
    <property type="molecule type" value="Genomic_DNA"/>
</dbReference>
<dbReference type="AlphaFoldDB" id="A0A6N1X8I2"/>
<feature type="domain" description="ParB-like N-terminal" evidence="3">
    <location>
        <begin position="64"/>
        <end position="156"/>
    </location>
</feature>
<dbReference type="Proteomes" id="UP000509579">
    <property type="component" value="Plasmid unnamed2"/>
</dbReference>
<geneLocation type="plasmid" evidence="4 5">
    <name>unnamed2</name>
</geneLocation>